<evidence type="ECO:0000256" key="5">
    <source>
        <dbReference type="ARBA" id="ARBA00023235"/>
    </source>
</evidence>
<feature type="domain" description="PpiC" evidence="7">
    <location>
        <begin position="99"/>
        <end position="203"/>
    </location>
</feature>
<keyword evidence="4 6" id="KW-0697">Rotamase</keyword>
<evidence type="ECO:0000259" key="7">
    <source>
        <dbReference type="PROSITE" id="PS50198"/>
    </source>
</evidence>
<dbReference type="Pfam" id="PF00639">
    <property type="entry name" value="Rotamase"/>
    <property type="match status" value="1"/>
</dbReference>
<dbReference type="AlphaFoldDB" id="A0A370N2B7"/>
<evidence type="ECO:0000256" key="3">
    <source>
        <dbReference type="ARBA" id="ARBA00013194"/>
    </source>
</evidence>
<dbReference type="EMBL" id="QHKS01000020">
    <property type="protein sequence ID" value="RDJ99730.1"/>
    <property type="molecule type" value="Genomic_DNA"/>
</dbReference>
<evidence type="ECO:0000256" key="4">
    <source>
        <dbReference type="ARBA" id="ARBA00023110"/>
    </source>
</evidence>
<protein>
    <recommendedName>
        <fullName evidence="3">peptidylprolyl isomerase</fullName>
        <ecNumber evidence="3">5.2.1.8</ecNumber>
    </recommendedName>
</protein>
<dbReference type="RefSeq" id="WP_115105412.1">
    <property type="nucleotide sequence ID" value="NZ_QHKS01000020.1"/>
</dbReference>
<gene>
    <name evidence="8" type="ORF">DLM46_26555</name>
</gene>
<accession>A0A370N2B7</accession>
<dbReference type="SUPFAM" id="SSF54534">
    <property type="entry name" value="FKBP-like"/>
    <property type="match status" value="1"/>
</dbReference>
<dbReference type="PANTHER" id="PTHR47245:SF2">
    <property type="entry name" value="PEPTIDYL-PROLYL CIS-TRANS ISOMERASE HP_0175-RELATED"/>
    <property type="match status" value="1"/>
</dbReference>
<organism evidence="8 9">
    <name type="scientific">Paraburkholderia lacunae</name>
    <dbReference type="NCBI Taxonomy" id="2211104"/>
    <lineage>
        <taxon>Bacteria</taxon>
        <taxon>Pseudomonadati</taxon>
        <taxon>Pseudomonadota</taxon>
        <taxon>Betaproteobacteria</taxon>
        <taxon>Burkholderiales</taxon>
        <taxon>Burkholderiaceae</taxon>
        <taxon>Paraburkholderia</taxon>
    </lineage>
</organism>
<dbReference type="Gene3D" id="3.10.50.40">
    <property type="match status" value="1"/>
</dbReference>
<evidence type="ECO:0000256" key="2">
    <source>
        <dbReference type="ARBA" id="ARBA00007656"/>
    </source>
</evidence>
<keyword evidence="5 6" id="KW-0413">Isomerase</keyword>
<dbReference type="EC" id="5.2.1.8" evidence="3"/>
<dbReference type="InterPro" id="IPR046357">
    <property type="entry name" value="PPIase_dom_sf"/>
</dbReference>
<dbReference type="OrthoDB" id="9769613at2"/>
<dbReference type="PROSITE" id="PS50198">
    <property type="entry name" value="PPIC_PPIASE_2"/>
    <property type="match status" value="1"/>
</dbReference>
<dbReference type="PROSITE" id="PS01096">
    <property type="entry name" value="PPIC_PPIASE_1"/>
    <property type="match status" value="1"/>
</dbReference>
<proteinExistence type="inferred from homology"/>
<dbReference type="GO" id="GO:0003755">
    <property type="term" value="F:peptidyl-prolyl cis-trans isomerase activity"/>
    <property type="evidence" value="ECO:0007669"/>
    <property type="project" value="UniProtKB-KW"/>
</dbReference>
<sequence length="259" mass="27779">MQDNLSAVATVNGTALHKSGEMLSAEALRQRACIELLRQSAIEEGLLDADDPVPTDGAISVVASQAIDALLERALQLPEPTEDACRRYHAAHRNRYAVGERVRARHVLFAVTPGIDIGALRRRAETCLLELRCEDAGADGRFARVARDLSNCPSGGDGGNLGWLRTDECAPEFARELFGRPDIGVLPHLVHSRFGLHVVEVMERDAGTVPGFEAVSEAVAQGLRQQAFATALRQYVSLLAGRADLAGVDLDAAATPLVQ</sequence>
<dbReference type="PANTHER" id="PTHR47245">
    <property type="entry name" value="PEPTIDYLPROLYL ISOMERASE"/>
    <property type="match status" value="1"/>
</dbReference>
<name>A0A370N2B7_9BURK</name>
<dbReference type="InterPro" id="IPR000297">
    <property type="entry name" value="PPIase_PpiC"/>
</dbReference>
<evidence type="ECO:0000256" key="6">
    <source>
        <dbReference type="PROSITE-ProRule" id="PRU00278"/>
    </source>
</evidence>
<evidence type="ECO:0000256" key="1">
    <source>
        <dbReference type="ARBA" id="ARBA00000971"/>
    </source>
</evidence>
<reference evidence="9" key="1">
    <citation type="submission" date="2018-05" db="EMBL/GenBank/DDBJ databases">
        <authorList>
            <person name="Feng T."/>
        </authorList>
    </citation>
    <scope>NUCLEOTIDE SEQUENCE [LARGE SCALE GENOMIC DNA]</scope>
    <source>
        <strain evidence="9">S27</strain>
    </source>
</reference>
<dbReference type="InterPro" id="IPR023058">
    <property type="entry name" value="PPIase_PpiC_CS"/>
</dbReference>
<keyword evidence="9" id="KW-1185">Reference proteome</keyword>
<dbReference type="Proteomes" id="UP000254875">
    <property type="component" value="Unassembled WGS sequence"/>
</dbReference>
<comment type="similarity">
    <text evidence="2">Belongs to the PpiC/parvulin rotamase family.</text>
</comment>
<comment type="caution">
    <text evidence="8">The sequence shown here is derived from an EMBL/GenBank/DDBJ whole genome shotgun (WGS) entry which is preliminary data.</text>
</comment>
<dbReference type="InterPro" id="IPR050245">
    <property type="entry name" value="PrsA_foldase"/>
</dbReference>
<evidence type="ECO:0000313" key="8">
    <source>
        <dbReference type="EMBL" id="RDJ99730.1"/>
    </source>
</evidence>
<evidence type="ECO:0000313" key="9">
    <source>
        <dbReference type="Proteomes" id="UP000254875"/>
    </source>
</evidence>
<comment type="catalytic activity">
    <reaction evidence="1">
        <text>[protein]-peptidylproline (omega=180) = [protein]-peptidylproline (omega=0)</text>
        <dbReference type="Rhea" id="RHEA:16237"/>
        <dbReference type="Rhea" id="RHEA-COMP:10747"/>
        <dbReference type="Rhea" id="RHEA-COMP:10748"/>
        <dbReference type="ChEBI" id="CHEBI:83833"/>
        <dbReference type="ChEBI" id="CHEBI:83834"/>
        <dbReference type="EC" id="5.2.1.8"/>
    </reaction>
</comment>